<gene>
    <name evidence="5" type="ORF">BP5553_06796</name>
</gene>
<dbReference type="Pfam" id="PF04082">
    <property type="entry name" value="Fungal_trans"/>
    <property type="match status" value="1"/>
</dbReference>
<feature type="domain" description="Xylanolytic transcriptional activator regulatory" evidence="4">
    <location>
        <begin position="321"/>
        <end position="394"/>
    </location>
</feature>
<dbReference type="RefSeq" id="XP_031868840.1">
    <property type="nucleotide sequence ID" value="XM_032015419.1"/>
</dbReference>
<dbReference type="Proteomes" id="UP000254866">
    <property type="component" value="Unassembled WGS sequence"/>
</dbReference>
<dbReference type="GO" id="GO:0005634">
    <property type="term" value="C:nucleus"/>
    <property type="evidence" value="ECO:0007669"/>
    <property type="project" value="UniProtKB-SubCell"/>
</dbReference>
<organism evidence="5 6">
    <name type="scientific">Venustampulla echinocandica</name>
    <dbReference type="NCBI Taxonomy" id="2656787"/>
    <lineage>
        <taxon>Eukaryota</taxon>
        <taxon>Fungi</taxon>
        <taxon>Dikarya</taxon>
        <taxon>Ascomycota</taxon>
        <taxon>Pezizomycotina</taxon>
        <taxon>Leotiomycetes</taxon>
        <taxon>Helotiales</taxon>
        <taxon>Pleuroascaceae</taxon>
        <taxon>Venustampulla</taxon>
    </lineage>
</organism>
<dbReference type="OrthoDB" id="435881at2759"/>
<dbReference type="PANTHER" id="PTHR31001:SF50">
    <property type="entry name" value="ZN(II)2CYS6 TRANSCRIPTION FACTOR (EUROFUNG)"/>
    <property type="match status" value="1"/>
</dbReference>
<dbReference type="InterPro" id="IPR007219">
    <property type="entry name" value="XnlR_reg_dom"/>
</dbReference>
<evidence type="ECO:0000313" key="6">
    <source>
        <dbReference type="Proteomes" id="UP000254866"/>
    </source>
</evidence>
<comment type="subcellular location">
    <subcellularLocation>
        <location evidence="1">Nucleus</location>
    </subcellularLocation>
</comment>
<dbReference type="SMART" id="SM00906">
    <property type="entry name" value="Fungal_trans"/>
    <property type="match status" value="1"/>
</dbReference>
<name>A0A370TKY3_9HELO</name>
<evidence type="ECO:0000256" key="3">
    <source>
        <dbReference type="ARBA" id="ARBA00023242"/>
    </source>
</evidence>
<dbReference type="AlphaFoldDB" id="A0A370TKY3"/>
<dbReference type="EMBL" id="NPIC01000005">
    <property type="protein sequence ID" value="RDL36184.1"/>
    <property type="molecule type" value="Genomic_DNA"/>
</dbReference>
<dbReference type="GeneID" id="43599645"/>
<evidence type="ECO:0000256" key="2">
    <source>
        <dbReference type="ARBA" id="ARBA00022723"/>
    </source>
</evidence>
<keyword evidence="6" id="KW-1185">Reference proteome</keyword>
<dbReference type="GO" id="GO:0008270">
    <property type="term" value="F:zinc ion binding"/>
    <property type="evidence" value="ECO:0007669"/>
    <property type="project" value="InterPro"/>
</dbReference>
<dbReference type="CDD" id="cd12148">
    <property type="entry name" value="fungal_TF_MHR"/>
    <property type="match status" value="1"/>
</dbReference>
<keyword evidence="3" id="KW-0539">Nucleus</keyword>
<evidence type="ECO:0000313" key="5">
    <source>
        <dbReference type="EMBL" id="RDL36184.1"/>
    </source>
</evidence>
<accession>A0A370TKY3</accession>
<dbReference type="STRING" id="2656787.A0A370TKY3"/>
<protein>
    <recommendedName>
        <fullName evidence="4">Xylanolytic transcriptional activator regulatory domain-containing protein</fullName>
    </recommendedName>
</protein>
<sequence length="728" mass="82676">MNTMGNATPTNRTAPSPLSCTACRQPGIQCVTPTRARAERTSRKAIVVARDSELLRRIHRLENLLSTSNLAKSLALTADGKESQVQLTEEARNSVLSTHAKRDDGPHLVPQTERADEQYAFFIKQQGNEVRYRSGEFWTSLGDEVSGIRQLLESQPEEEDELQDSNLSTVSISNTTPQLVFGYPDSKAIPDPIYPSDPERERLFHFYFTNIDPICKILHRPSISFHLLGTKDLLDDRGRFKFSSIDAITFSMYFAAVMSMTPEECLKNFSQDKDILLAQFQQSAEVALMRADFMDTTDIVTLQAFVLYIMTLRFQNKNRSSWALIGLAIRIAHSQRLHIDPDCSTRGTFEIELRRRLWWQLIILDMRGAEDRGTEPMILESSYTTLMPSNCNDVELEFKLGSLNPEECASQCSLVDKAGITEMTFGLMCMHMTVVFRKLNFVTLTREPRLTLQDKEALVKECANKLETKYLAGCDPTDKSVWIIYMFGRLLILKLWLSIHYPLHVQAAGTVAGSRQQSLQDAISFLTISDLIEENSFASGLHLFFARNVPWHAVAVMLAELLREPRGPLADQAWAIIDKSFTKWSNRMDGARDGMPWRPMKILLEKAQTARLQSAPAMATPDNLQAALPCNPSWKNAHLVPELTDLSLETNRTYTYTHDTFQEQNFMDQSHQPLGFDAFPVVDKSLSRTSLEITDIPINWDDWNEFIYDSNKDGADKNDSFWGMAMQM</sequence>
<dbReference type="PANTHER" id="PTHR31001">
    <property type="entry name" value="UNCHARACTERIZED TRANSCRIPTIONAL REGULATORY PROTEIN"/>
    <property type="match status" value="1"/>
</dbReference>
<keyword evidence="2" id="KW-0479">Metal-binding</keyword>
<comment type="caution">
    <text evidence="5">The sequence shown here is derived from an EMBL/GenBank/DDBJ whole genome shotgun (WGS) entry which is preliminary data.</text>
</comment>
<dbReference type="InterPro" id="IPR050613">
    <property type="entry name" value="Sec_Metabolite_Reg"/>
</dbReference>
<proteinExistence type="predicted"/>
<dbReference type="GO" id="GO:0006351">
    <property type="term" value="P:DNA-templated transcription"/>
    <property type="evidence" value="ECO:0007669"/>
    <property type="project" value="InterPro"/>
</dbReference>
<reference evidence="5 6" key="1">
    <citation type="journal article" date="2018" name="IMA Fungus">
        <title>IMA Genome-F 9: Draft genome sequence of Annulohypoxylon stygium, Aspergillus mulundensis, Berkeleyomyces basicola (syn. Thielaviopsis basicola), Ceratocystis smalleyi, two Cercospora beticola strains, Coleophoma cylindrospora, Fusarium fracticaudum, Phialophora cf. hyalina, and Morchella septimelata.</title>
        <authorList>
            <person name="Wingfield B.D."/>
            <person name="Bills G.F."/>
            <person name="Dong Y."/>
            <person name="Huang W."/>
            <person name="Nel W.J."/>
            <person name="Swalarsk-Parry B.S."/>
            <person name="Vaghefi N."/>
            <person name="Wilken P.M."/>
            <person name="An Z."/>
            <person name="de Beer Z.W."/>
            <person name="De Vos L."/>
            <person name="Chen L."/>
            <person name="Duong T.A."/>
            <person name="Gao Y."/>
            <person name="Hammerbacher A."/>
            <person name="Kikkert J.R."/>
            <person name="Li Y."/>
            <person name="Li H."/>
            <person name="Li K."/>
            <person name="Li Q."/>
            <person name="Liu X."/>
            <person name="Ma X."/>
            <person name="Naidoo K."/>
            <person name="Pethybridge S.J."/>
            <person name="Sun J."/>
            <person name="Steenkamp E.T."/>
            <person name="van der Nest M.A."/>
            <person name="van Wyk S."/>
            <person name="Wingfield M.J."/>
            <person name="Xiong C."/>
            <person name="Yue Q."/>
            <person name="Zhang X."/>
        </authorList>
    </citation>
    <scope>NUCLEOTIDE SEQUENCE [LARGE SCALE GENOMIC DNA]</scope>
    <source>
        <strain evidence="5 6">BP 5553</strain>
    </source>
</reference>
<evidence type="ECO:0000256" key="1">
    <source>
        <dbReference type="ARBA" id="ARBA00004123"/>
    </source>
</evidence>
<evidence type="ECO:0000259" key="4">
    <source>
        <dbReference type="SMART" id="SM00906"/>
    </source>
</evidence>
<dbReference type="GO" id="GO:0003677">
    <property type="term" value="F:DNA binding"/>
    <property type="evidence" value="ECO:0007669"/>
    <property type="project" value="InterPro"/>
</dbReference>